<dbReference type="GO" id="GO:0046872">
    <property type="term" value="F:metal ion binding"/>
    <property type="evidence" value="ECO:0007669"/>
    <property type="project" value="UniProtKB-KW"/>
</dbReference>
<dbReference type="PANTHER" id="PTHR10942">
    <property type="entry name" value="LEISHMANOLYSIN-LIKE PEPTIDASE"/>
    <property type="match status" value="1"/>
</dbReference>
<evidence type="ECO:0000256" key="6">
    <source>
        <dbReference type="ARBA" id="ARBA00023049"/>
    </source>
</evidence>
<keyword evidence="4 9" id="KW-0378">Hydrolase</keyword>
<sequence length="384" mass="43857">ESLVHRFARGTAAGEQMSRNFNTATNQAYRKSLLSKTAGIYLIFQKNRTGFSRGGDMNVIPNVLQRYTRTNWETSKGPTTHDIFMVVTPKVREEARRHFNCSTLEGAEIENQGGSGTAWSHWEKRVFENEAMSGMATQVYALSRLTLALFEDSGWYKVNYDKAESMPWGRNLGCTFAKQSCLTWMKSNRRDPYPFCTVYEETRCSTSRKAKVRCNMLADSGSIPREYNYNIKNLYRDKKGRSIIGYGSVTLADFCPYYKIYGDVSREDSDTRCTYHDNKHYNNYSLEDKDKGNITQVFSPTARCFELDGGIKVRSESGTITWLHSVGCYETICKDGRLMIKTQKSKFYPCYQEGQFIHVEKRIHGVGTVTTRIVCPSCTELCGP</sequence>
<organism evidence="10 11">
    <name type="scientific">Trichostrongylus colubriformis</name>
    <name type="common">Black scour worm</name>
    <dbReference type="NCBI Taxonomy" id="6319"/>
    <lineage>
        <taxon>Eukaryota</taxon>
        <taxon>Metazoa</taxon>
        <taxon>Ecdysozoa</taxon>
        <taxon>Nematoda</taxon>
        <taxon>Chromadorea</taxon>
        <taxon>Rhabditida</taxon>
        <taxon>Rhabditina</taxon>
        <taxon>Rhabditomorpha</taxon>
        <taxon>Strongyloidea</taxon>
        <taxon>Trichostrongylidae</taxon>
        <taxon>Trichostrongylus</taxon>
    </lineage>
</organism>
<evidence type="ECO:0000313" key="10">
    <source>
        <dbReference type="EMBL" id="KAK5983805.1"/>
    </source>
</evidence>
<dbReference type="FunFam" id="3.90.132.10:FF:000001">
    <property type="entry name" value="leishmanolysin-like peptidase isoform X2"/>
    <property type="match status" value="1"/>
</dbReference>
<keyword evidence="3 8" id="KW-0479">Metal-binding</keyword>
<dbReference type="Gene3D" id="3.90.132.10">
    <property type="entry name" value="Leishmanolysin , domain 2"/>
    <property type="match status" value="1"/>
</dbReference>
<dbReference type="GO" id="GO:0004222">
    <property type="term" value="F:metalloendopeptidase activity"/>
    <property type="evidence" value="ECO:0007669"/>
    <property type="project" value="UniProtKB-UniRule"/>
</dbReference>
<feature type="non-terminal residue" evidence="10">
    <location>
        <position position="1"/>
    </location>
</feature>
<reference evidence="10 11" key="1">
    <citation type="submission" date="2019-10" db="EMBL/GenBank/DDBJ databases">
        <title>Assembly and Annotation for the nematode Trichostrongylus colubriformis.</title>
        <authorList>
            <person name="Martin J."/>
        </authorList>
    </citation>
    <scope>NUCLEOTIDE SEQUENCE [LARGE SCALE GENOMIC DNA]</scope>
    <source>
        <strain evidence="10">G859</strain>
        <tissue evidence="10">Whole worm</tissue>
    </source>
</reference>
<accession>A0AAN8FTG9</accession>
<keyword evidence="6 8" id="KW-0482">Metalloprotease</keyword>
<evidence type="ECO:0000313" key="11">
    <source>
        <dbReference type="Proteomes" id="UP001331761"/>
    </source>
</evidence>
<evidence type="ECO:0000256" key="2">
    <source>
        <dbReference type="ARBA" id="ARBA00022670"/>
    </source>
</evidence>
<evidence type="ECO:0000256" key="4">
    <source>
        <dbReference type="ARBA" id="ARBA00022801"/>
    </source>
</evidence>
<proteinExistence type="inferred from homology"/>
<dbReference type="GO" id="GO:0005737">
    <property type="term" value="C:cytoplasm"/>
    <property type="evidence" value="ECO:0007669"/>
    <property type="project" value="TreeGrafter"/>
</dbReference>
<keyword evidence="11" id="KW-1185">Reference proteome</keyword>
<dbReference type="GO" id="GO:0006508">
    <property type="term" value="P:proteolysis"/>
    <property type="evidence" value="ECO:0007669"/>
    <property type="project" value="UniProtKB-KW"/>
</dbReference>
<comment type="caution">
    <text evidence="10">The sequence shown here is derived from an EMBL/GenBank/DDBJ whole genome shotgun (WGS) entry which is preliminary data.</text>
</comment>
<name>A0AAN8FTG9_TRICO</name>
<dbReference type="GO" id="GO:0016020">
    <property type="term" value="C:membrane"/>
    <property type="evidence" value="ECO:0007669"/>
    <property type="project" value="InterPro"/>
</dbReference>
<feature type="binding site" evidence="8">
    <location>
        <position position="121"/>
    </location>
    <ligand>
        <name>Zn(2+)</name>
        <dbReference type="ChEBI" id="CHEBI:29105"/>
        <note>catalytic</note>
    </ligand>
</feature>
<dbReference type="PANTHER" id="PTHR10942:SF0">
    <property type="entry name" value="LEISHMANOLYSIN-LIKE PEPTIDASE"/>
    <property type="match status" value="1"/>
</dbReference>
<dbReference type="Gene3D" id="2.30.34.10">
    <property type="entry name" value="Leishmanolysin domain 4"/>
    <property type="match status" value="1"/>
</dbReference>
<comment type="similarity">
    <text evidence="1 9">Belongs to the peptidase M8 family.</text>
</comment>
<comment type="cofactor">
    <cofactor evidence="8 9">
        <name>Zn(2+)</name>
        <dbReference type="ChEBI" id="CHEBI:29105"/>
    </cofactor>
    <text evidence="8 9">Binds 1 zinc ion per subunit.</text>
</comment>
<dbReference type="AlphaFoldDB" id="A0AAN8FTG9"/>
<feature type="non-terminal residue" evidence="10">
    <location>
        <position position="384"/>
    </location>
</feature>
<evidence type="ECO:0000256" key="3">
    <source>
        <dbReference type="ARBA" id="ARBA00022723"/>
    </source>
</evidence>
<dbReference type="GO" id="GO:0007155">
    <property type="term" value="P:cell adhesion"/>
    <property type="evidence" value="ECO:0007669"/>
    <property type="project" value="InterPro"/>
</dbReference>
<gene>
    <name evidence="10" type="ORF">GCK32_009463</name>
</gene>
<protein>
    <recommendedName>
        <fullName evidence="7 9">Leishmanolysin-like peptidase</fullName>
        <ecNumber evidence="9">3.4.24.-</ecNumber>
    </recommendedName>
</protein>
<evidence type="ECO:0000256" key="9">
    <source>
        <dbReference type="RuleBase" id="RU366077"/>
    </source>
</evidence>
<dbReference type="Proteomes" id="UP001331761">
    <property type="component" value="Unassembled WGS sequence"/>
</dbReference>
<dbReference type="InterPro" id="IPR001577">
    <property type="entry name" value="Peptidase_M8"/>
</dbReference>
<dbReference type="EC" id="3.4.24.-" evidence="9"/>
<evidence type="ECO:0000256" key="5">
    <source>
        <dbReference type="ARBA" id="ARBA00022833"/>
    </source>
</evidence>
<dbReference type="Gene3D" id="2.10.55.10">
    <property type="entry name" value="Leishmanolysin domain 3"/>
    <property type="match status" value="1"/>
</dbReference>
<evidence type="ECO:0000256" key="1">
    <source>
        <dbReference type="ARBA" id="ARBA00005860"/>
    </source>
</evidence>
<dbReference type="Pfam" id="PF01457">
    <property type="entry name" value="Peptidase_M8"/>
    <property type="match status" value="1"/>
</dbReference>
<evidence type="ECO:0000256" key="7">
    <source>
        <dbReference type="ARBA" id="ARBA00039717"/>
    </source>
</evidence>
<dbReference type="PRINTS" id="PR00782">
    <property type="entry name" value="LSHMANOLYSIN"/>
</dbReference>
<dbReference type="EMBL" id="WIXE01003586">
    <property type="protein sequence ID" value="KAK5983805.1"/>
    <property type="molecule type" value="Genomic_DNA"/>
</dbReference>
<dbReference type="SUPFAM" id="SSF55486">
    <property type="entry name" value="Metalloproteases ('zincins'), catalytic domain"/>
    <property type="match status" value="1"/>
</dbReference>
<evidence type="ECO:0000256" key="8">
    <source>
        <dbReference type="PIRSR" id="PIRSR601577-2"/>
    </source>
</evidence>
<keyword evidence="5 8" id="KW-0862">Zinc</keyword>
<keyword evidence="2 9" id="KW-0645">Protease</keyword>